<gene>
    <name evidence="1" type="ORF">BAZSYMB_GCONTIG00701_2</name>
</gene>
<organism evidence="1 2">
    <name type="scientific">Bathymodiolus azoricus thioautotrophic gill symbiont</name>
    <dbReference type="NCBI Taxonomy" id="235205"/>
    <lineage>
        <taxon>Bacteria</taxon>
        <taxon>Pseudomonadati</taxon>
        <taxon>Pseudomonadota</taxon>
        <taxon>Gammaproteobacteria</taxon>
        <taxon>sulfur-oxidizing symbionts</taxon>
    </lineage>
</organism>
<sequence>MRPPSLIANLKPSSIAIGDNNSTSILTLSPGITISTSFGN</sequence>
<dbReference type="Proteomes" id="UP000198559">
    <property type="component" value="Unassembled WGS sequence"/>
</dbReference>
<name>A0A1H6KU20_9GAMM</name>
<protein>
    <submittedName>
        <fullName evidence="1">Uncharacterized protein</fullName>
    </submittedName>
</protein>
<dbReference type="EMBL" id="CVUD02000141">
    <property type="protein sequence ID" value="SEH79205.1"/>
    <property type="molecule type" value="Genomic_DNA"/>
</dbReference>
<evidence type="ECO:0000313" key="1">
    <source>
        <dbReference type="EMBL" id="SEH79205.1"/>
    </source>
</evidence>
<accession>A0A1H6KU20</accession>
<proteinExistence type="predicted"/>
<dbReference type="AlphaFoldDB" id="A0A1H6KU20"/>
<reference evidence="2" key="1">
    <citation type="submission" date="2016-06" db="EMBL/GenBank/DDBJ databases">
        <authorList>
            <person name="Petersen J."/>
            <person name="Sayavedra L."/>
        </authorList>
    </citation>
    <scope>NUCLEOTIDE SEQUENCE [LARGE SCALE GENOMIC DNA]</scope>
    <source>
        <strain evidence="2">BazSymB</strain>
    </source>
</reference>
<evidence type="ECO:0000313" key="2">
    <source>
        <dbReference type="Proteomes" id="UP000198559"/>
    </source>
</evidence>